<evidence type="ECO:0000313" key="1">
    <source>
        <dbReference type="EMBL" id="KRX50088.1"/>
    </source>
</evidence>
<gene>
    <name evidence="1" type="ORF">T05_9079</name>
</gene>
<reference evidence="1 2" key="1">
    <citation type="submission" date="2015-01" db="EMBL/GenBank/DDBJ databases">
        <title>Evolution of Trichinella species and genotypes.</title>
        <authorList>
            <person name="Korhonen P.K."/>
            <person name="Edoardo P."/>
            <person name="Giuseppe L.R."/>
            <person name="Gasser R.B."/>
        </authorList>
    </citation>
    <scope>NUCLEOTIDE SEQUENCE [LARGE SCALE GENOMIC DNA]</scope>
    <source>
        <strain evidence="1">ISS417</strain>
    </source>
</reference>
<evidence type="ECO:0000313" key="2">
    <source>
        <dbReference type="Proteomes" id="UP000055048"/>
    </source>
</evidence>
<name>A0A0V0UGA0_9BILA</name>
<protein>
    <submittedName>
        <fullName evidence="1">Uncharacterized protein</fullName>
    </submittedName>
</protein>
<dbReference type="Proteomes" id="UP000055048">
    <property type="component" value="Unassembled WGS sequence"/>
</dbReference>
<sequence length="86" mass="9896">MKRDHYTVLRTKNSKRTNENGVTAMHQTFSQPFTYSAMLSTLRVKLHVNESLGISLIPSMSLLLYYKNESQVQMLLESATFLEGIR</sequence>
<keyword evidence="2" id="KW-1185">Reference proteome</keyword>
<comment type="caution">
    <text evidence="1">The sequence shown here is derived from an EMBL/GenBank/DDBJ whole genome shotgun (WGS) entry which is preliminary data.</text>
</comment>
<organism evidence="1 2">
    <name type="scientific">Trichinella murrelli</name>
    <dbReference type="NCBI Taxonomy" id="144512"/>
    <lineage>
        <taxon>Eukaryota</taxon>
        <taxon>Metazoa</taxon>
        <taxon>Ecdysozoa</taxon>
        <taxon>Nematoda</taxon>
        <taxon>Enoplea</taxon>
        <taxon>Dorylaimia</taxon>
        <taxon>Trichinellida</taxon>
        <taxon>Trichinellidae</taxon>
        <taxon>Trichinella</taxon>
    </lineage>
</organism>
<dbReference type="EMBL" id="JYDJ01000009">
    <property type="protein sequence ID" value="KRX50088.1"/>
    <property type="molecule type" value="Genomic_DNA"/>
</dbReference>
<proteinExistence type="predicted"/>
<dbReference type="AlphaFoldDB" id="A0A0V0UGA0"/>
<accession>A0A0V0UGA0</accession>